<comment type="subcellular location">
    <subcellularLocation>
        <location evidence="1">Cytoplasm</location>
    </subcellularLocation>
</comment>
<feature type="compositionally biased region" description="Acidic residues" evidence="7">
    <location>
        <begin position="34"/>
        <end position="45"/>
    </location>
</feature>
<dbReference type="InterPro" id="IPR044670">
    <property type="entry name" value="SOFL"/>
</dbReference>
<dbReference type="GO" id="GO:0009736">
    <property type="term" value="P:cytokinin-activated signaling pathway"/>
    <property type="evidence" value="ECO:0007669"/>
    <property type="project" value="UniProtKB-KW"/>
</dbReference>
<evidence type="ECO:0000256" key="6">
    <source>
        <dbReference type="ARBA" id="ARBA00024199"/>
    </source>
</evidence>
<keyword evidence="2" id="KW-0963">Cytoplasm</keyword>
<reference evidence="8" key="1">
    <citation type="submission" date="2020-02" db="EMBL/GenBank/DDBJ databases">
        <authorList>
            <person name="Scholz U."/>
            <person name="Mascher M."/>
            <person name="Fiebig A."/>
        </authorList>
    </citation>
    <scope>NUCLEOTIDE SEQUENCE</scope>
</reference>
<keyword evidence="5" id="KW-0539">Nucleus</keyword>
<evidence type="ECO:0000256" key="1">
    <source>
        <dbReference type="ARBA" id="ARBA00004496"/>
    </source>
</evidence>
<gene>
    <name evidence="8" type="ORF">SI8410_14018423</name>
</gene>
<evidence type="ECO:0000256" key="2">
    <source>
        <dbReference type="ARBA" id="ARBA00022490"/>
    </source>
</evidence>
<dbReference type="PANTHER" id="PTHR33347">
    <property type="entry name" value="OSJNBA0091C07.3 PROTEIN"/>
    <property type="match status" value="1"/>
</dbReference>
<evidence type="ECO:0000313" key="9">
    <source>
        <dbReference type="Proteomes" id="UP000663760"/>
    </source>
</evidence>
<accession>A0A7I8LEM2</accession>
<dbReference type="Proteomes" id="UP000663760">
    <property type="component" value="Chromosome 14"/>
</dbReference>
<keyword evidence="9" id="KW-1185">Reference proteome</keyword>
<feature type="compositionally biased region" description="Low complexity" evidence="7">
    <location>
        <begin position="8"/>
        <end position="19"/>
    </location>
</feature>
<dbReference type="GO" id="GO:0009691">
    <property type="term" value="P:cytokinin biosynthetic process"/>
    <property type="evidence" value="ECO:0007669"/>
    <property type="project" value="UniProtKB-KW"/>
</dbReference>
<name>A0A7I8LEM2_SPIIN</name>
<protein>
    <submittedName>
        <fullName evidence="8">Uncharacterized protein</fullName>
    </submittedName>
</protein>
<dbReference type="EMBL" id="LR746277">
    <property type="protein sequence ID" value="CAA7407745.1"/>
    <property type="molecule type" value="Genomic_DNA"/>
</dbReference>
<feature type="region of interest" description="Disordered" evidence="7">
    <location>
        <begin position="1"/>
        <end position="147"/>
    </location>
</feature>
<keyword evidence="4" id="KW-0932">Cytokinin signaling pathway</keyword>
<sequence length="147" mass="15386">MDSSQLVGGAEECSSSESGWTMYLASPMHGQAQIEDEGETSEDDYGDHGGASGGGEDADSLASDASSGPPHRSLSHKDGSLSGAPTPNQKGSEEEEDDEEGHRMERYTCRKSRKSKEKKRDNGGASVSPMAEGGGALSCSSEKLTRK</sequence>
<proteinExistence type="inferred from homology"/>
<dbReference type="AlphaFoldDB" id="A0A7I8LEM2"/>
<dbReference type="PANTHER" id="PTHR33347:SF31">
    <property type="entry name" value="PROTEIN SOB FIVE-LIKE 1"/>
    <property type="match status" value="1"/>
</dbReference>
<evidence type="ECO:0000256" key="3">
    <source>
        <dbReference type="ARBA" id="ARBA00022712"/>
    </source>
</evidence>
<evidence type="ECO:0000313" key="8">
    <source>
        <dbReference type="EMBL" id="CAA7407745.1"/>
    </source>
</evidence>
<feature type="compositionally biased region" description="Polar residues" evidence="7">
    <location>
        <begin position="138"/>
        <end position="147"/>
    </location>
</feature>
<evidence type="ECO:0000256" key="7">
    <source>
        <dbReference type="SAM" id="MobiDB-lite"/>
    </source>
</evidence>
<dbReference type="GO" id="GO:0005737">
    <property type="term" value="C:cytoplasm"/>
    <property type="evidence" value="ECO:0007669"/>
    <property type="project" value="UniProtKB-SubCell"/>
</dbReference>
<keyword evidence="3" id="KW-0203">Cytokinin biosynthesis</keyword>
<evidence type="ECO:0000256" key="5">
    <source>
        <dbReference type="ARBA" id="ARBA00023242"/>
    </source>
</evidence>
<comment type="similarity">
    <text evidence="6">Belongs to the SOFL plant protein family.</text>
</comment>
<evidence type="ECO:0000256" key="4">
    <source>
        <dbReference type="ARBA" id="ARBA00022864"/>
    </source>
</evidence>
<organism evidence="8 9">
    <name type="scientific">Spirodela intermedia</name>
    <name type="common">Intermediate duckweed</name>
    <dbReference type="NCBI Taxonomy" id="51605"/>
    <lineage>
        <taxon>Eukaryota</taxon>
        <taxon>Viridiplantae</taxon>
        <taxon>Streptophyta</taxon>
        <taxon>Embryophyta</taxon>
        <taxon>Tracheophyta</taxon>
        <taxon>Spermatophyta</taxon>
        <taxon>Magnoliopsida</taxon>
        <taxon>Liliopsida</taxon>
        <taxon>Araceae</taxon>
        <taxon>Lemnoideae</taxon>
        <taxon>Spirodela</taxon>
    </lineage>
</organism>